<reference evidence="3 4" key="1">
    <citation type="submission" date="2024-12" db="EMBL/GenBank/DDBJ databases">
        <title>The unique morphological basis and parallel evolutionary history of personate flowers in Penstemon.</title>
        <authorList>
            <person name="Depatie T.H."/>
            <person name="Wessinger C.A."/>
        </authorList>
    </citation>
    <scope>NUCLEOTIDE SEQUENCE [LARGE SCALE GENOMIC DNA]</scope>
    <source>
        <strain evidence="3">WTNN_2</strain>
        <tissue evidence="3">Leaf</tissue>
    </source>
</reference>
<gene>
    <name evidence="3" type="ORF">ACJIZ3_019993</name>
</gene>
<dbReference type="Proteomes" id="UP001634393">
    <property type="component" value="Unassembled WGS sequence"/>
</dbReference>
<proteinExistence type="inferred from homology"/>
<evidence type="ECO:0000259" key="2">
    <source>
        <dbReference type="Pfam" id="PF03763"/>
    </source>
</evidence>
<evidence type="ECO:0000313" key="3">
    <source>
        <dbReference type="EMBL" id="KAL3823964.1"/>
    </source>
</evidence>
<evidence type="ECO:0000256" key="1">
    <source>
        <dbReference type="ARBA" id="ARBA00005711"/>
    </source>
</evidence>
<dbReference type="AlphaFoldDB" id="A0ABD3SHG1"/>
<feature type="domain" description="Remorin C-terminal" evidence="2">
    <location>
        <begin position="9"/>
        <end position="73"/>
    </location>
</feature>
<dbReference type="Pfam" id="PF03763">
    <property type="entry name" value="Remorin_C"/>
    <property type="match status" value="1"/>
</dbReference>
<sequence>MKNFSVTHQESKYFQAELDKRRMRAAQSHRIEIKRIEGIAGGAKAQAEKNQRNEELKVIEKANKFRSTGKLPPTCLCF</sequence>
<name>A0ABD3SHG1_9LAMI</name>
<evidence type="ECO:0000313" key="4">
    <source>
        <dbReference type="Proteomes" id="UP001634393"/>
    </source>
</evidence>
<protein>
    <recommendedName>
        <fullName evidence="2">Remorin C-terminal domain-containing protein</fullName>
    </recommendedName>
</protein>
<keyword evidence="4" id="KW-1185">Reference proteome</keyword>
<accession>A0ABD3SHG1</accession>
<organism evidence="3 4">
    <name type="scientific">Penstemon smallii</name>
    <dbReference type="NCBI Taxonomy" id="265156"/>
    <lineage>
        <taxon>Eukaryota</taxon>
        <taxon>Viridiplantae</taxon>
        <taxon>Streptophyta</taxon>
        <taxon>Embryophyta</taxon>
        <taxon>Tracheophyta</taxon>
        <taxon>Spermatophyta</taxon>
        <taxon>Magnoliopsida</taxon>
        <taxon>eudicotyledons</taxon>
        <taxon>Gunneridae</taxon>
        <taxon>Pentapetalae</taxon>
        <taxon>asterids</taxon>
        <taxon>lamiids</taxon>
        <taxon>Lamiales</taxon>
        <taxon>Plantaginaceae</taxon>
        <taxon>Cheloneae</taxon>
        <taxon>Penstemon</taxon>
    </lineage>
</organism>
<dbReference type="InterPro" id="IPR005516">
    <property type="entry name" value="Remorin_C"/>
</dbReference>
<comment type="caution">
    <text evidence="3">The sequence shown here is derived from an EMBL/GenBank/DDBJ whole genome shotgun (WGS) entry which is preliminary data.</text>
</comment>
<dbReference type="EMBL" id="JBJXBP010000006">
    <property type="protein sequence ID" value="KAL3823964.1"/>
    <property type="molecule type" value="Genomic_DNA"/>
</dbReference>
<comment type="similarity">
    <text evidence="1">Belongs to the remorin family.</text>
</comment>